<feature type="region of interest" description="Disordered" evidence="2">
    <location>
        <begin position="199"/>
        <end position="236"/>
    </location>
</feature>
<keyword evidence="1" id="KW-0175">Coiled coil</keyword>
<dbReference type="EMBL" id="CP033155">
    <property type="protein sequence ID" value="AYO44855.1"/>
    <property type="molecule type" value="Genomic_DNA"/>
</dbReference>
<feature type="compositionally biased region" description="Basic and acidic residues" evidence="2">
    <location>
        <begin position="225"/>
        <end position="236"/>
    </location>
</feature>
<name>A0A3G2S9T2_MALR7</name>
<gene>
    <name evidence="3" type="primary">chmp2a</name>
    <name evidence="3" type="ORF">DNF11_3905</name>
</gene>
<dbReference type="PANTHER" id="PTHR10476">
    <property type="entry name" value="CHARGED MULTIVESICULAR BODY PROTEIN"/>
    <property type="match status" value="1"/>
</dbReference>
<dbReference type="InterPro" id="IPR005024">
    <property type="entry name" value="Snf7_fam"/>
</dbReference>
<dbReference type="GO" id="GO:0007034">
    <property type="term" value="P:vacuolar transport"/>
    <property type="evidence" value="ECO:0007669"/>
    <property type="project" value="InterPro"/>
</dbReference>
<evidence type="ECO:0000313" key="3">
    <source>
        <dbReference type="EMBL" id="AYO44855.1"/>
    </source>
</evidence>
<evidence type="ECO:0000256" key="2">
    <source>
        <dbReference type="SAM" id="MobiDB-lite"/>
    </source>
</evidence>
<dbReference type="OrthoDB" id="10252926at2759"/>
<dbReference type="VEuPathDB" id="FungiDB:DNF11_3905"/>
<dbReference type="Pfam" id="PF03357">
    <property type="entry name" value="Snf7"/>
    <property type="match status" value="1"/>
</dbReference>
<evidence type="ECO:0000313" key="4">
    <source>
        <dbReference type="Proteomes" id="UP000269793"/>
    </source>
</evidence>
<dbReference type="Proteomes" id="UP000269793">
    <property type="component" value="Chromosome VIII"/>
</dbReference>
<organism evidence="3 4">
    <name type="scientific">Malassezia restricta (strain ATCC 96810 / NBRC 103918 / CBS 7877)</name>
    <name type="common">Seborrheic dermatitis infection agent</name>
    <dbReference type="NCBI Taxonomy" id="425264"/>
    <lineage>
        <taxon>Eukaryota</taxon>
        <taxon>Fungi</taxon>
        <taxon>Dikarya</taxon>
        <taxon>Basidiomycota</taxon>
        <taxon>Ustilaginomycotina</taxon>
        <taxon>Malasseziomycetes</taxon>
        <taxon>Malasseziales</taxon>
        <taxon>Malasseziaceae</taxon>
        <taxon>Malassezia</taxon>
    </lineage>
</organism>
<proteinExistence type="predicted"/>
<protein>
    <submittedName>
        <fullName evidence="3">Charged multivesicular body protein 2a</fullName>
    </submittedName>
</protein>
<accession>A0A3G2S9T2</accession>
<sequence length="236" mass="26926">MTWWEALFGRTVTPAERLRQHLRSLQRAQRELERERTKLEAQEKKLTADIRRNARQGQMAACKVMARDLVRTRRSIHKFYQMSTQLQAVGLRMQTLRSTQQMAETMRGASRALGTMNKSMNIVAVQKILQEFERESGAMDMKDEIMNDTVEDAIGIDEDPMSEGVGEDSESDAILREVFDEIGLDMHQQLQQVPESTLTMSTKTSAPDRVAIGEGSPPANEDMVLQERLDRLRKAT</sequence>
<feature type="coiled-coil region" evidence="1">
    <location>
        <begin position="15"/>
        <end position="49"/>
    </location>
</feature>
<evidence type="ECO:0000256" key="1">
    <source>
        <dbReference type="SAM" id="Coils"/>
    </source>
</evidence>
<dbReference type="Gene3D" id="6.10.140.1230">
    <property type="match status" value="1"/>
</dbReference>
<dbReference type="AlphaFoldDB" id="A0A3G2S9T2"/>
<reference evidence="3 4" key="1">
    <citation type="submission" date="2018-10" db="EMBL/GenBank/DDBJ databases">
        <title>Complete genome sequence of Malassezia restricta CBS 7877.</title>
        <authorList>
            <person name="Morand S.C."/>
            <person name="Bertignac M."/>
            <person name="Iltis A."/>
            <person name="Kolder I."/>
            <person name="Pirovano W."/>
            <person name="Jourdain R."/>
            <person name="Clavaud C."/>
        </authorList>
    </citation>
    <scope>NUCLEOTIDE SEQUENCE [LARGE SCALE GENOMIC DNA]</scope>
    <source>
        <strain evidence="3 4">CBS 7877</strain>
    </source>
</reference>
<keyword evidence="4" id="KW-1185">Reference proteome</keyword>
<dbReference type="STRING" id="425264.A0A3G2S9T2"/>